<accession>A0ABQ3GEC8</accession>
<comment type="caution">
    <text evidence="3">The sequence shown here is derived from an EMBL/GenBank/DDBJ whole genome shotgun (WGS) entry which is preliminary data.</text>
</comment>
<dbReference type="PANTHER" id="PTHR13847">
    <property type="entry name" value="SARCOSINE DEHYDROGENASE-RELATED"/>
    <property type="match status" value="1"/>
</dbReference>
<dbReference type="EMBL" id="BMXK01000003">
    <property type="protein sequence ID" value="GHD03416.1"/>
    <property type="molecule type" value="Genomic_DNA"/>
</dbReference>
<keyword evidence="4" id="KW-1185">Reference proteome</keyword>
<evidence type="ECO:0000313" key="3">
    <source>
        <dbReference type="EMBL" id="GHD03416.1"/>
    </source>
</evidence>
<dbReference type="Proteomes" id="UP000642819">
    <property type="component" value="Unassembled WGS sequence"/>
</dbReference>
<organism evidence="3 4">
    <name type="scientific">Zhihengliuella salsuginis</name>
    <dbReference type="NCBI Taxonomy" id="578222"/>
    <lineage>
        <taxon>Bacteria</taxon>
        <taxon>Bacillati</taxon>
        <taxon>Actinomycetota</taxon>
        <taxon>Actinomycetes</taxon>
        <taxon>Micrococcales</taxon>
        <taxon>Micrococcaceae</taxon>
        <taxon>Zhihengliuella</taxon>
    </lineage>
</organism>
<dbReference type="RefSeq" id="WP_189348976.1">
    <property type="nucleotide sequence ID" value="NZ_BMXK01000003.1"/>
</dbReference>
<gene>
    <name evidence="3" type="ORF">GCM10008096_09660</name>
</gene>
<evidence type="ECO:0000313" key="4">
    <source>
        <dbReference type="Proteomes" id="UP000642819"/>
    </source>
</evidence>
<dbReference type="Pfam" id="PF01266">
    <property type="entry name" value="DAO"/>
    <property type="match status" value="1"/>
</dbReference>
<dbReference type="PANTHER" id="PTHR13847:SF289">
    <property type="entry name" value="GLYCINE OXIDASE"/>
    <property type="match status" value="1"/>
</dbReference>
<dbReference type="Gene3D" id="3.30.9.10">
    <property type="entry name" value="D-Amino Acid Oxidase, subunit A, domain 2"/>
    <property type="match status" value="1"/>
</dbReference>
<protein>
    <submittedName>
        <fullName evidence="3">D-amino-acid oxidase</fullName>
    </submittedName>
</protein>
<evidence type="ECO:0000256" key="1">
    <source>
        <dbReference type="ARBA" id="ARBA00023002"/>
    </source>
</evidence>
<keyword evidence="1" id="KW-0560">Oxidoreductase</keyword>
<sequence length="370" mass="38689">MSHKVNTAVVLGGGIIGVSAATHLVRRGVGVQLVTDAEPGSGASGRSLSWLNSAGERSKPYHDLRMAGIDRYRTLFAADPTRDWLQFDGALYWPSADDSGAARSRHAYEARHGYDSHLVTRETVEAHTGDVDPSAMVADGVFNPGEGWVSLPHLIEHLLTEFTAAGGEVTTGAGRCEVVVEDGRAVGVRTADGRTIAGDAVVVACGPQTPEVVAPLGVMIGDASPLSMVAVSEPLAKPVATVMNTPRAAIRPNPGGTVAVDHDWYEDAIVEGESGYEIPEEVVAELMAEAAKLLDGVEELSAASWKIGKKPIPGDGEPVFGELEAVPGCYAAFTHSGATLGLLAGELIADELATGAKHPMLEAFRPERFA</sequence>
<dbReference type="Gene3D" id="3.50.50.60">
    <property type="entry name" value="FAD/NAD(P)-binding domain"/>
    <property type="match status" value="1"/>
</dbReference>
<dbReference type="InterPro" id="IPR036188">
    <property type="entry name" value="FAD/NAD-bd_sf"/>
</dbReference>
<feature type="domain" description="FAD dependent oxidoreductase" evidence="2">
    <location>
        <begin position="8"/>
        <end position="350"/>
    </location>
</feature>
<name>A0ABQ3GEC8_9MICC</name>
<proteinExistence type="predicted"/>
<dbReference type="SUPFAM" id="SSF51905">
    <property type="entry name" value="FAD/NAD(P)-binding domain"/>
    <property type="match status" value="1"/>
</dbReference>
<reference evidence="4" key="1">
    <citation type="journal article" date="2019" name="Int. J. Syst. Evol. Microbiol.">
        <title>The Global Catalogue of Microorganisms (GCM) 10K type strain sequencing project: providing services to taxonomists for standard genome sequencing and annotation.</title>
        <authorList>
            <consortium name="The Broad Institute Genomics Platform"/>
            <consortium name="The Broad Institute Genome Sequencing Center for Infectious Disease"/>
            <person name="Wu L."/>
            <person name="Ma J."/>
        </authorList>
    </citation>
    <scope>NUCLEOTIDE SEQUENCE [LARGE SCALE GENOMIC DNA]</scope>
    <source>
        <strain evidence="4">KCTC 19466</strain>
    </source>
</reference>
<dbReference type="InterPro" id="IPR006076">
    <property type="entry name" value="FAD-dep_OxRdtase"/>
</dbReference>
<evidence type="ECO:0000259" key="2">
    <source>
        <dbReference type="Pfam" id="PF01266"/>
    </source>
</evidence>